<dbReference type="Proteomes" id="UP001362899">
    <property type="component" value="Unassembled WGS sequence"/>
</dbReference>
<keyword evidence="7" id="KW-1185">Reference proteome</keyword>
<dbReference type="GO" id="GO:0005789">
    <property type="term" value="C:endoplasmic reticulum membrane"/>
    <property type="evidence" value="ECO:0007669"/>
    <property type="project" value="InterPro"/>
</dbReference>
<name>A0AAV5RHS8_STABA</name>
<sequence>MSGSNTADKRREDLIIPYAHIPDSVEENKNIVAQSMPMMAIFLKSKTLAWASVLITVTAWLNEADSSEGTPASMNILTSVVSLLVAYMDFVFSPNVVPPTNATTTSSSSSS</sequence>
<reference evidence="6 7" key="1">
    <citation type="journal article" date="2023" name="Elife">
        <title>Identification of key yeast species and microbe-microbe interactions impacting larval growth of Drosophila in the wild.</title>
        <authorList>
            <person name="Mure A."/>
            <person name="Sugiura Y."/>
            <person name="Maeda R."/>
            <person name="Honda K."/>
            <person name="Sakurai N."/>
            <person name="Takahashi Y."/>
            <person name="Watada M."/>
            <person name="Katoh T."/>
            <person name="Gotoh A."/>
            <person name="Gotoh Y."/>
            <person name="Taniguchi I."/>
            <person name="Nakamura K."/>
            <person name="Hayashi T."/>
            <person name="Katayama T."/>
            <person name="Uemura T."/>
            <person name="Hattori Y."/>
        </authorList>
    </citation>
    <scope>NUCLEOTIDE SEQUENCE [LARGE SCALE GENOMIC DNA]</scope>
    <source>
        <strain evidence="6 7">SB-73</strain>
    </source>
</reference>
<proteinExistence type="predicted"/>
<dbReference type="PANTHER" id="PTHR28038">
    <property type="entry name" value="ADL329WP"/>
    <property type="match status" value="1"/>
</dbReference>
<comment type="caution">
    <text evidence="6">The sequence shown here is derived from an EMBL/GenBank/DDBJ whole genome shotgun (WGS) entry which is preliminary data.</text>
</comment>
<dbReference type="GO" id="GO:0044183">
    <property type="term" value="F:protein folding chaperone"/>
    <property type="evidence" value="ECO:0007669"/>
    <property type="project" value="InterPro"/>
</dbReference>
<evidence type="ECO:0000256" key="1">
    <source>
        <dbReference type="ARBA" id="ARBA00004370"/>
    </source>
</evidence>
<evidence type="ECO:0000256" key="2">
    <source>
        <dbReference type="ARBA" id="ARBA00022692"/>
    </source>
</evidence>
<feature type="transmembrane region" description="Helical" evidence="5">
    <location>
        <begin position="73"/>
        <end position="92"/>
    </location>
</feature>
<keyword evidence="3 5" id="KW-1133">Transmembrane helix</keyword>
<dbReference type="Pfam" id="PF03669">
    <property type="entry name" value="ASTER"/>
    <property type="match status" value="1"/>
</dbReference>
<protein>
    <submittedName>
        <fullName evidence="6">Uncharacterized protein</fullName>
    </submittedName>
</protein>
<dbReference type="InterPro" id="IPR005351">
    <property type="entry name" value="ASTER"/>
</dbReference>
<accession>A0AAV5RHS8</accession>
<keyword evidence="2 5" id="KW-0812">Transmembrane</keyword>
<organism evidence="6 7">
    <name type="scientific">Starmerella bacillaris</name>
    <name type="common">Yeast</name>
    <name type="synonym">Candida zemplinina</name>
    <dbReference type="NCBI Taxonomy" id="1247836"/>
    <lineage>
        <taxon>Eukaryota</taxon>
        <taxon>Fungi</taxon>
        <taxon>Dikarya</taxon>
        <taxon>Ascomycota</taxon>
        <taxon>Saccharomycotina</taxon>
        <taxon>Dipodascomycetes</taxon>
        <taxon>Dipodascales</taxon>
        <taxon>Trichomonascaceae</taxon>
        <taxon>Starmerella</taxon>
    </lineage>
</organism>
<dbReference type="EMBL" id="BTGC01000003">
    <property type="protein sequence ID" value="GMM50955.1"/>
    <property type="molecule type" value="Genomic_DNA"/>
</dbReference>
<evidence type="ECO:0000313" key="6">
    <source>
        <dbReference type="EMBL" id="GMM50955.1"/>
    </source>
</evidence>
<gene>
    <name evidence="6" type="ORF">DASB73_019130</name>
</gene>
<evidence type="ECO:0000256" key="3">
    <source>
        <dbReference type="ARBA" id="ARBA00022989"/>
    </source>
</evidence>
<evidence type="ECO:0000313" key="7">
    <source>
        <dbReference type="Proteomes" id="UP001362899"/>
    </source>
</evidence>
<feature type="transmembrane region" description="Helical" evidence="5">
    <location>
        <begin position="41"/>
        <end position="61"/>
    </location>
</feature>
<keyword evidence="4 5" id="KW-0472">Membrane</keyword>
<dbReference type="PANTHER" id="PTHR28038:SF1">
    <property type="entry name" value="ADL329WP"/>
    <property type="match status" value="1"/>
</dbReference>
<dbReference type="GO" id="GO:0045048">
    <property type="term" value="P:protein insertion into ER membrane"/>
    <property type="evidence" value="ECO:0007669"/>
    <property type="project" value="InterPro"/>
</dbReference>
<evidence type="ECO:0000256" key="5">
    <source>
        <dbReference type="SAM" id="Phobius"/>
    </source>
</evidence>
<evidence type="ECO:0000256" key="4">
    <source>
        <dbReference type="ARBA" id="ARBA00023136"/>
    </source>
</evidence>
<comment type="subcellular location">
    <subcellularLocation>
        <location evidence="1">Membrane</location>
    </subcellularLocation>
</comment>
<dbReference type="AlphaFoldDB" id="A0AAV5RHS8"/>